<dbReference type="Gene3D" id="2.30.30.240">
    <property type="entry name" value="PRC-barrel domain"/>
    <property type="match status" value="1"/>
</dbReference>
<dbReference type="InterPro" id="IPR011033">
    <property type="entry name" value="PRC_barrel-like_sf"/>
</dbReference>
<name>A0A7W9BU39_9SPHN</name>
<keyword evidence="3" id="KW-1185">Reference proteome</keyword>
<dbReference type="EMBL" id="JACIJR010000006">
    <property type="protein sequence ID" value="MBB5730155.1"/>
    <property type="molecule type" value="Genomic_DNA"/>
</dbReference>
<dbReference type="Pfam" id="PF05239">
    <property type="entry name" value="PRC"/>
    <property type="match status" value="1"/>
</dbReference>
<protein>
    <submittedName>
        <fullName evidence="2">Sporulation protein YlmC with PRC-barrel domain</fullName>
    </submittedName>
</protein>
<organism evidence="2 3">
    <name type="scientific">Sphingomonas prati</name>
    <dbReference type="NCBI Taxonomy" id="1843237"/>
    <lineage>
        <taxon>Bacteria</taxon>
        <taxon>Pseudomonadati</taxon>
        <taxon>Pseudomonadota</taxon>
        <taxon>Alphaproteobacteria</taxon>
        <taxon>Sphingomonadales</taxon>
        <taxon>Sphingomonadaceae</taxon>
        <taxon>Sphingomonas</taxon>
    </lineage>
</organism>
<evidence type="ECO:0000313" key="3">
    <source>
        <dbReference type="Proteomes" id="UP000546701"/>
    </source>
</evidence>
<dbReference type="OrthoDB" id="7274881at2"/>
<proteinExistence type="predicted"/>
<dbReference type="InterPro" id="IPR027275">
    <property type="entry name" value="PRC-brl_dom"/>
</dbReference>
<accession>A0A7W9BU39</accession>
<dbReference type="PANTHER" id="PTHR36505:SF1">
    <property type="entry name" value="BLR1072 PROTEIN"/>
    <property type="match status" value="1"/>
</dbReference>
<feature type="domain" description="PRC-barrel" evidence="1">
    <location>
        <begin position="17"/>
        <end position="91"/>
    </location>
</feature>
<dbReference type="SUPFAM" id="SSF50346">
    <property type="entry name" value="PRC-barrel domain"/>
    <property type="match status" value="1"/>
</dbReference>
<dbReference type="AlphaFoldDB" id="A0A7W9BU39"/>
<dbReference type="PANTHER" id="PTHR36505">
    <property type="entry name" value="BLR1072 PROTEIN"/>
    <property type="match status" value="1"/>
</dbReference>
<dbReference type="Proteomes" id="UP000546701">
    <property type="component" value="Unassembled WGS sequence"/>
</dbReference>
<sequence length="122" mass="13149">MTQPLDLPAEDVDFLISSHKVDGTPVRTRDGVALGAVSTFKIDRRTGQVTYVVLRIGGLLGIGQTFYPVPWSALTYDAENVGYVVSIDKRLLEGGPSFSGSTEPVFDRAYAGRVSSYYASVA</sequence>
<evidence type="ECO:0000313" key="2">
    <source>
        <dbReference type="EMBL" id="MBB5730155.1"/>
    </source>
</evidence>
<comment type="caution">
    <text evidence="2">The sequence shown here is derived from an EMBL/GenBank/DDBJ whole genome shotgun (WGS) entry which is preliminary data.</text>
</comment>
<reference evidence="2 3" key="1">
    <citation type="submission" date="2020-08" db="EMBL/GenBank/DDBJ databases">
        <title>Genomic Encyclopedia of Type Strains, Phase IV (KMG-IV): sequencing the most valuable type-strain genomes for metagenomic binning, comparative biology and taxonomic classification.</title>
        <authorList>
            <person name="Goeker M."/>
        </authorList>
    </citation>
    <scope>NUCLEOTIDE SEQUENCE [LARGE SCALE GENOMIC DNA]</scope>
    <source>
        <strain evidence="2 3">DSM 103336</strain>
    </source>
</reference>
<evidence type="ECO:0000259" key="1">
    <source>
        <dbReference type="Pfam" id="PF05239"/>
    </source>
</evidence>
<dbReference type="RefSeq" id="WP_157176346.1">
    <property type="nucleotide sequence ID" value="NZ_BMJP01000004.1"/>
</dbReference>
<gene>
    <name evidence="2" type="ORF">FHS99_002653</name>
</gene>